<gene>
    <name evidence="2" type="ORF">CWI38_0001p0180</name>
</gene>
<protein>
    <recommendedName>
        <fullName evidence="4">RING-type domain-containing protein</fullName>
    </recommendedName>
</protein>
<keyword evidence="1" id="KW-0175">Coiled coil</keyword>
<reference evidence="2 3" key="1">
    <citation type="submission" date="2017-12" db="EMBL/GenBank/DDBJ databases">
        <authorList>
            <person name="Pombert J.-F."/>
            <person name="Haag K.L."/>
            <person name="Ebert D."/>
        </authorList>
    </citation>
    <scope>NUCLEOTIDE SEQUENCE [LARGE SCALE GENOMIC DNA]</scope>
    <source>
        <strain evidence="2">IL-G-3</strain>
    </source>
</reference>
<dbReference type="PANTHER" id="PTHR14305:SF0">
    <property type="entry name" value="E3 UBIQUITIN-PROTEIN LIGASE CCNB1IP1"/>
    <property type="match status" value="1"/>
</dbReference>
<comment type="caution">
    <text evidence="2">The sequence shown here is derived from an EMBL/GenBank/DDBJ whole genome shotgun (WGS) entry which is preliminary data.</text>
</comment>
<dbReference type="Proteomes" id="UP000292282">
    <property type="component" value="Unassembled WGS sequence"/>
</dbReference>
<organism evidence="2 3">
    <name type="scientific">Hamiltosporidium tvaerminnensis</name>
    <dbReference type="NCBI Taxonomy" id="1176355"/>
    <lineage>
        <taxon>Eukaryota</taxon>
        <taxon>Fungi</taxon>
        <taxon>Fungi incertae sedis</taxon>
        <taxon>Microsporidia</taxon>
        <taxon>Dubosqiidae</taxon>
        <taxon>Hamiltosporidium</taxon>
    </lineage>
</organism>
<name>A0A4Q9M4A3_9MICR</name>
<dbReference type="PANTHER" id="PTHR14305">
    <property type="entry name" value="E3 UBIQUITIN-PROTEIN LIGASE CCNB1IP1"/>
    <property type="match status" value="1"/>
</dbReference>
<evidence type="ECO:0008006" key="4">
    <source>
        <dbReference type="Google" id="ProtNLM"/>
    </source>
</evidence>
<dbReference type="GO" id="GO:0000795">
    <property type="term" value="C:synaptonemal complex"/>
    <property type="evidence" value="ECO:0007669"/>
    <property type="project" value="InterPro"/>
</dbReference>
<dbReference type="InterPro" id="IPR042448">
    <property type="entry name" value="CCNB1IP1"/>
</dbReference>
<feature type="coiled-coil region" evidence="1">
    <location>
        <begin position="96"/>
        <end position="141"/>
    </location>
</feature>
<dbReference type="AlphaFoldDB" id="A0A4Q9M4A3"/>
<sequence>MKCNNLKCRESIHNRAIITICCHIFCPKCGPKIKKSSMCSACQNFLKEEDILLKEIDVLPCLLGYNPEEIFEAARRGLSFWINQNEIENSIQNLKSDSLESQCMKYKKDLKSLESATKIEMDSLQAKINKLERNIEKERQNSYDLSVMLSEKTKQYQRLVTENEKKYTKATKNNDVNYHTTNRFLFIADLKLLGTDNSTWNHESFGLKNEYTLLLLLDCSRKSNEISTQEAATPKMEVSSKTYFLRKKVIKTTNKAVFCISRIKIYYEE</sequence>
<evidence type="ECO:0000313" key="3">
    <source>
        <dbReference type="Proteomes" id="UP000292282"/>
    </source>
</evidence>
<dbReference type="GO" id="GO:0061630">
    <property type="term" value="F:ubiquitin protein ligase activity"/>
    <property type="evidence" value="ECO:0007669"/>
    <property type="project" value="InterPro"/>
</dbReference>
<keyword evidence="3" id="KW-1185">Reference proteome</keyword>
<dbReference type="VEuPathDB" id="MicrosporidiaDB:CWI38_0001p0180"/>
<accession>A0A4Q9M4A3</accession>
<proteinExistence type="predicted"/>
<evidence type="ECO:0000313" key="2">
    <source>
        <dbReference type="EMBL" id="TBU21047.1"/>
    </source>
</evidence>
<dbReference type="OrthoDB" id="441210at2759"/>
<dbReference type="GO" id="GO:0007131">
    <property type="term" value="P:reciprocal meiotic recombination"/>
    <property type="evidence" value="ECO:0007669"/>
    <property type="project" value="InterPro"/>
</dbReference>
<evidence type="ECO:0000256" key="1">
    <source>
        <dbReference type="SAM" id="Coils"/>
    </source>
</evidence>
<dbReference type="EMBL" id="PITK01000001">
    <property type="protein sequence ID" value="TBU21047.1"/>
    <property type="molecule type" value="Genomic_DNA"/>
</dbReference>
<dbReference type="STRING" id="1176355.A0A4Q9M4A3"/>